<feature type="transmembrane region" description="Helical" evidence="8">
    <location>
        <begin position="626"/>
        <end position="645"/>
    </location>
</feature>
<gene>
    <name evidence="9" type="ORF">D917_09601</name>
</gene>
<dbReference type="GO" id="GO:0005764">
    <property type="term" value="C:lysosome"/>
    <property type="evidence" value="ECO:0007669"/>
    <property type="project" value="TreeGrafter"/>
</dbReference>
<evidence type="ECO:0000256" key="1">
    <source>
        <dbReference type="ARBA" id="ARBA00004141"/>
    </source>
</evidence>
<evidence type="ECO:0000256" key="7">
    <source>
        <dbReference type="ARBA" id="ARBA00023180"/>
    </source>
</evidence>
<evidence type="ECO:0000313" key="9">
    <source>
        <dbReference type="EMBL" id="OUC43701.1"/>
    </source>
</evidence>
<feature type="transmembrane region" description="Helical" evidence="8">
    <location>
        <begin position="842"/>
        <end position="861"/>
    </location>
</feature>
<feature type="transmembrane region" description="Helical" evidence="8">
    <location>
        <begin position="792"/>
        <end position="811"/>
    </location>
</feature>
<organism evidence="9 10">
    <name type="scientific">Trichinella nativa</name>
    <dbReference type="NCBI Taxonomy" id="6335"/>
    <lineage>
        <taxon>Eukaryota</taxon>
        <taxon>Metazoa</taxon>
        <taxon>Ecdysozoa</taxon>
        <taxon>Nematoda</taxon>
        <taxon>Enoplea</taxon>
        <taxon>Dorylaimia</taxon>
        <taxon>Trichinellida</taxon>
        <taxon>Trichinellidae</taxon>
        <taxon>Trichinella</taxon>
    </lineage>
</organism>
<comment type="caution">
    <text evidence="9">The sequence shown here is derived from an EMBL/GenBank/DDBJ whole genome shotgun (WGS) entry which is preliminary data.</text>
</comment>
<feature type="transmembrane region" description="Helical" evidence="8">
    <location>
        <begin position="682"/>
        <end position="702"/>
    </location>
</feature>
<feature type="transmembrane region" description="Helical" evidence="8">
    <location>
        <begin position="733"/>
        <end position="752"/>
    </location>
</feature>
<feature type="transmembrane region" description="Helical" evidence="8">
    <location>
        <begin position="519"/>
        <end position="540"/>
    </location>
</feature>
<comment type="similarity">
    <text evidence="2">Belongs to the SID1 family.</text>
</comment>
<evidence type="ECO:0000256" key="3">
    <source>
        <dbReference type="ARBA" id="ARBA00022692"/>
    </source>
</evidence>
<feature type="transmembrane region" description="Helical" evidence="8">
    <location>
        <begin position="427"/>
        <end position="454"/>
    </location>
</feature>
<dbReference type="Pfam" id="PF13965">
    <property type="entry name" value="SID-1_RNA_chan"/>
    <property type="match status" value="1"/>
</dbReference>
<dbReference type="AlphaFoldDB" id="A0A1Y3EF83"/>
<keyword evidence="5 8" id="KW-1133">Transmembrane helix</keyword>
<dbReference type="GO" id="GO:0003725">
    <property type="term" value="F:double-stranded RNA binding"/>
    <property type="evidence" value="ECO:0007669"/>
    <property type="project" value="TreeGrafter"/>
</dbReference>
<dbReference type="EMBL" id="LVZM01014343">
    <property type="protein sequence ID" value="OUC43701.1"/>
    <property type="molecule type" value="Genomic_DNA"/>
</dbReference>
<dbReference type="GO" id="GO:0005886">
    <property type="term" value="C:plasma membrane"/>
    <property type="evidence" value="ECO:0007669"/>
    <property type="project" value="TreeGrafter"/>
</dbReference>
<keyword evidence="3 8" id="KW-0812">Transmembrane</keyword>
<feature type="transmembrane region" description="Helical" evidence="8">
    <location>
        <begin position="598"/>
        <end position="620"/>
    </location>
</feature>
<evidence type="ECO:0000256" key="2">
    <source>
        <dbReference type="ARBA" id="ARBA00006618"/>
    </source>
</evidence>
<evidence type="ECO:0000313" key="10">
    <source>
        <dbReference type="Proteomes" id="UP000243006"/>
    </source>
</evidence>
<protein>
    <recommendedName>
        <fullName evidence="11">SID1 transmembrane family member 1</fullName>
    </recommendedName>
</protein>
<evidence type="ECO:0000256" key="6">
    <source>
        <dbReference type="ARBA" id="ARBA00023136"/>
    </source>
</evidence>
<dbReference type="PANTHER" id="PTHR12185">
    <property type="entry name" value="SID1 TRANSMEMBRANE FAMILY MEMEBER"/>
    <property type="match status" value="1"/>
</dbReference>
<feature type="transmembrane region" description="Helical" evidence="8">
    <location>
        <begin position="758"/>
        <end position="780"/>
    </location>
</feature>
<reference evidence="9 10" key="1">
    <citation type="submission" date="2015-04" db="EMBL/GenBank/DDBJ databases">
        <title>Draft genome of the roundworm Trichinella nativa.</title>
        <authorList>
            <person name="Mitreva M."/>
        </authorList>
    </citation>
    <scope>NUCLEOTIDE SEQUENCE [LARGE SCALE GENOMIC DNA]</scope>
    <source>
        <strain evidence="9 10">ISS45</strain>
    </source>
</reference>
<dbReference type="Proteomes" id="UP000243006">
    <property type="component" value="Unassembled WGS sequence"/>
</dbReference>
<keyword evidence="4" id="KW-0732">Signal</keyword>
<sequence length="876" mass="101403">MPLPPMECAVNLSEEQILEDISGVRPDDCIFTDFTENDWCTIVENENADMDSESNKSTKFKVNSETMLAFEYLNKCQMMSWKLQEEVLACEKKIQESLNIAEEIKSHLKFDISLIFIYHCRRIRFEEIVMYRTLKCHTELKICHKHSLSMNFFHLPAQHLLWLMFCALKLFRWNLADDIQWQYGKLYSGAVASRGSNVLRLAFNRTFTVIFSDARLQWPLLVVVRDTKTILSWQVPLALENKFQYNIVSRTLCPDVDAVEDLPAVDRWLYVELSTNSPHLLNFTVLATRTENFQLQINRPINLTASPPQPQFLFFKFPEDVDRVVIRVNSDDDSECMVVSIQPAQCPAFDLDTNVKFLGDYQTMTKKAAVTLHKTSMSQVHVVFVVKANPYECNYMSTLVPADPVSDVNQSKSFQVLVEKVMSNDDYLLVIGSTLAVYAVIYIVVFLFWLVFYCRDELRFRHIRKDLLVAFEEEEATSGIGENYGAINSLESDPLIQNRVSLMVADLARKPYKQNDRKNLLTIAIFYILPVVQLVLTYQSEVIQTGDQDLCFYNFECARPLWGIFAFNSVFSNVGYVLLGLLLILLNFQHYGIPQHYGLFYAMGMALALEGILSGCYHVCPNFANFQFDTAFMYMIAALSMLKIYQIRHPDINADSHVAYAVMAMFIFLAVIGVVYNGLPFWIVFSIFYAILIFTLSAEFYYKERGAAIRIFKEFFSCNKTCSWYCPSYPDRMIFLLFGNVLNIAFIIVGIIKQFRDFPLYLVVIFISNLLLYLLFYIAMKMRHKEHLNYRAILLSGLSCISWGFSLLFFLQEQSSWRFTAAQSRELNNRCIFLGFYDAHDIWHFLSAISLFLSFVVLLVIDDDLVYTTHNEIPVF</sequence>
<dbReference type="InterPro" id="IPR025958">
    <property type="entry name" value="SID1_TM_fam"/>
</dbReference>
<accession>A0A1Y3EF83</accession>
<evidence type="ECO:0000256" key="4">
    <source>
        <dbReference type="ARBA" id="ARBA00022729"/>
    </source>
</evidence>
<evidence type="ECO:0000256" key="5">
    <source>
        <dbReference type="ARBA" id="ARBA00022989"/>
    </source>
</evidence>
<feature type="transmembrane region" description="Helical" evidence="8">
    <location>
        <begin position="657"/>
        <end position="676"/>
    </location>
</feature>
<feature type="transmembrane region" description="Helical" evidence="8">
    <location>
        <begin position="560"/>
        <end position="586"/>
    </location>
</feature>
<proteinExistence type="inferred from homology"/>
<dbReference type="GO" id="GO:0051033">
    <property type="term" value="F:RNA transmembrane transporter activity"/>
    <property type="evidence" value="ECO:0007669"/>
    <property type="project" value="TreeGrafter"/>
</dbReference>
<keyword evidence="6 8" id="KW-0472">Membrane</keyword>
<evidence type="ECO:0000256" key="8">
    <source>
        <dbReference type="SAM" id="Phobius"/>
    </source>
</evidence>
<name>A0A1Y3EF83_9BILA</name>
<dbReference type="PANTHER" id="PTHR12185:SF14">
    <property type="entry name" value="CHOLESTEROL UPTAKE PROTEIN 1"/>
    <property type="match status" value="1"/>
</dbReference>
<keyword evidence="7" id="KW-0325">Glycoprotein</keyword>
<comment type="subcellular location">
    <subcellularLocation>
        <location evidence="1">Membrane</location>
        <topology evidence="1">Multi-pass membrane protein</topology>
    </subcellularLocation>
</comment>
<evidence type="ECO:0008006" key="11">
    <source>
        <dbReference type="Google" id="ProtNLM"/>
    </source>
</evidence>